<dbReference type="EMBL" id="SRSO01000007">
    <property type="protein sequence ID" value="TGV03392.1"/>
    <property type="molecule type" value="Genomic_DNA"/>
</dbReference>
<comment type="caution">
    <text evidence="2">The sequence shown here is derived from an EMBL/GenBank/DDBJ whole genome shotgun (WGS) entry which is preliminary data.</text>
</comment>
<gene>
    <name evidence="2" type="ORF">EM932_06885</name>
</gene>
<sequence length="111" mass="13512">MEDLEKKLKESRELSNNKMFRYKELENLLNKGRIDKEGKREMTLLLKEMKELKEEQDHNEVKILKNEVQHIKVKRHELLEMVELSRSLRQQLESLNSQIEIKENQILNLER</sequence>
<keyword evidence="1" id="KW-0175">Coiled coil</keyword>
<evidence type="ECO:0000313" key="2">
    <source>
        <dbReference type="EMBL" id="TGV03392.1"/>
    </source>
</evidence>
<dbReference type="Proteomes" id="UP000307602">
    <property type="component" value="Unassembled WGS sequence"/>
</dbReference>
<evidence type="ECO:0000256" key="1">
    <source>
        <dbReference type="SAM" id="Coils"/>
    </source>
</evidence>
<proteinExistence type="predicted"/>
<organism evidence="2 3">
    <name type="scientific">Flavivirga rizhaonensis</name>
    <dbReference type="NCBI Taxonomy" id="2559571"/>
    <lineage>
        <taxon>Bacteria</taxon>
        <taxon>Pseudomonadati</taxon>
        <taxon>Bacteroidota</taxon>
        <taxon>Flavobacteriia</taxon>
        <taxon>Flavobacteriales</taxon>
        <taxon>Flavobacteriaceae</taxon>
        <taxon>Flavivirga</taxon>
    </lineage>
</organism>
<protein>
    <submittedName>
        <fullName evidence="2">Uncharacterized protein</fullName>
    </submittedName>
</protein>
<reference evidence="2 3" key="1">
    <citation type="submission" date="2019-04" db="EMBL/GenBank/DDBJ databases">
        <authorList>
            <person name="Liu A."/>
        </authorList>
    </citation>
    <scope>NUCLEOTIDE SEQUENCE [LARGE SCALE GENOMIC DNA]</scope>
    <source>
        <strain evidence="2 3">RZ03</strain>
    </source>
</reference>
<name>A0A4S1E0I4_9FLAO</name>
<evidence type="ECO:0000313" key="3">
    <source>
        <dbReference type="Proteomes" id="UP000307602"/>
    </source>
</evidence>
<dbReference type="AlphaFoldDB" id="A0A4S1E0I4"/>
<keyword evidence="3" id="KW-1185">Reference proteome</keyword>
<accession>A0A4S1E0I4</accession>
<dbReference type="RefSeq" id="WP_135876446.1">
    <property type="nucleotide sequence ID" value="NZ_SRSO01000007.1"/>
</dbReference>
<feature type="coiled-coil region" evidence="1">
    <location>
        <begin position="35"/>
        <end position="105"/>
    </location>
</feature>
<dbReference type="OrthoDB" id="9988763at2"/>